<dbReference type="InterPro" id="IPR011335">
    <property type="entry name" value="Restrct_endonuc-II-like"/>
</dbReference>
<dbReference type="PANTHER" id="PTHR34107:SF2">
    <property type="entry name" value="SLL0888 PROTEIN"/>
    <property type="match status" value="1"/>
</dbReference>
<dbReference type="CDD" id="cd06260">
    <property type="entry name" value="DUF820-like"/>
    <property type="match status" value="1"/>
</dbReference>
<dbReference type="EMBL" id="JACJTA010000069">
    <property type="protein sequence ID" value="MBD2607644.1"/>
    <property type="molecule type" value="Genomic_DNA"/>
</dbReference>
<dbReference type="Gene3D" id="3.90.1570.10">
    <property type="entry name" value="tt1808, chain A"/>
    <property type="match status" value="1"/>
</dbReference>
<organism evidence="2 3">
    <name type="scientific">Scytonema hofmannii FACHB-248</name>
    <dbReference type="NCBI Taxonomy" id="1842502"/>
    <lineage>
        <taxon>Bacteria</taxon>
        <taxon>Bacillati</taxon>
        <taxon>Cyanobacteriota</taxon>
        <taxon>Cyanophyceae</taxon>
        <taxon>Nostocales</taxon>
        <taxon>Scytonemataceae</taxon>
        <taxon>Scytonema</taxon>
    </lineage>
</organism>
<evidence type="ECO:0000259" key="1">
    <source>
        <dbReference type="Pfam" id="PF05685"/>
    </source>
</evidence>
<dbReference type="Proteomes" id="UP000660380">
    <property type="component" value="Unassembled WGS sequence"/>
</dbReference>
<gene>
    <name evidence="2" type="ORF">H6G81_24740</name>
</gene>
<protein>
    <submittedName>
        <fullName evidence="2">Uma2 family endonuclease</fullName>
    </submittedName>
</protein>
<dbReference type="InterPro" id="IPR008538">
    <property type="entry name" value="Uma2"/>
</dbReference>
<keyword evidence="2" id="KW-0255">Endonuclease</keyword>
<comment type="caution">
    <text evidence="2">The sequence shown here is derived from an EMBL/GenBank/DDBJ whole genome shotgun (WGS) entry which is preliminary data.</text>
</comment>
<accession>A0ABR8GX07</accession>
<dbReference type="SUPFAM" id="SSF52980">
    <property type="entry name" value="Restriction endonuclease-like"/>
    <property type="match status" value="1"/>
</dbReference>
<name>A0ABR8GX07_9CYAN</name>
<dbReference type="Pfam" id="PF05685">
    <property type="entry name" value="Uma2"/>
    <property type="match status" value="1"/>
</dbReference>
<keyword evidence="2" id="KW-0540">Nuclease</keyword>
<keyword evidence="2" id="KW-0378">Hydrolase</keyword>
<dbReference type="GO" id="GO:0004519">
    <property type="term" value="F:endonuclease activity"/>
    <property type="evidence" value="ECO:0007669"/>
    <property type="project" value="UniProtKB-KW"/>
</dbReference>
<dbReference type="PANTHER" id="PTHR34107">
    <property type="entry name" value="SLL0198 PROTEIN-RELATED"/>
    <property type="match status" value="1"/>
</dbReference>
<dbReference type="RefSeq" id="WP_029632668.1">
    <property type="nucleotide sequence ID" value="NZ_JACJTA010000069.1"/>
</dbReference>
<reference evidence="2 3" key="1">
    <citation type="journal article" date="2020" name="ISME J.">
        <title>Comparative genomics reveals insights into cyanobacterial evolution and habitat adaptation.</title>
        <authorList>
            <person name="Chen M.Y."/>
            <person name="Teng W.K."/>
            <person name="Zhao L."/>
            <person name="Hu C.X."/>
            <person name="Zhou Y.K."/>
            <person name="Han B.P."/>
            <person name="Song L.R."/>
            <person name="Shu W.S."/>
        </authorList>
    </citation>
    <scope>NUCLEOTIDE SEQUENCE [LARGE SCALE GENOMIC DNA]</scope>
    <source>
        <strain evidence="2 3">FACHB-248</strain>
    </source>
</reference>
<sequence>MTTTPAVTKRLTFEEYLAYDDGTDTRYELVDGELIPMSLGSGQHGGVTEFINVCFREEIIRLKLDWTSKQMVVGVRSPRAGRWDTSRIPDVVVLSLPQWRELRNREAVIELNEPPPLLVVEVVSESTKTVDYRAKRVEYNILNIPEYWIVDLLTNKLTVFTLIEELYEPAEFFGSEQIQSQIFPELKLTVEQVLTAED</sequence>
<keyword evidence="3" id="KW-1185">Reference proteome</keyword>
<evidence type="ECO:0000313" key="3">
    <source>
        <dbReference type="Proteomes" id="UP000660380"/>
    </source>
</evidence>
<dbReference type="InterPro" id="IPR012296">
    <property type="entry name" value="Nuclease_put_TT1808"/>
</dbReference>
<proteinExistence type="predicted"/>
<evidence type="ECO:0000313" key="2">
    <source>
        <dbReference type="EMBL" id="MBD2607644.1"/>
    </source>
</evidence>
<feature type="domain" description="Putative restriction endonuclease" evidence="1">
    <location>
        <begin position="13"/>
        <end position="191"/>
    </location>
</feature>